<organism evidence="4 5">
    <name type="scientific">Telmatocola sphagniphila</name>
    <dbReference type="NCBI Taxonomy" id="1123043"/>
    <lineage>
        <taxon>Bacteria</taxon>
        <taxon>Pseudomonadati</taxon>
        <taxon>Planctomycetota</taxon>
        <taxon>Planctomycetia</taxon>
        <taxon>Gemmatales</taxon>
        <taxon>Gemmataceae</taxon>
    </lineage>
</organism>
<keyword evidence="2" id="KW-1133">Transmembrane helix</keyword>
<evidence type="ECO:0000256" key="2">
    <source>
        <dbReference type="SAM" id="Phobius"/>
    </source>
</evidence>
<dbReference type="PANTHER" id="PTHR10827">
    <property type="entry name" value="RETICULOCALBIN"/>
    <property type="match status" value="1"/>
</dbReference>
<dbReference type="RefSeq" id="WP_213499109.1">
    <property type="nucleotide sequence ID" value="NZ_CP074694.1"/>
</dbReference>
<evidence type="ECO:0000313" key="5">
    <source>
        <dbReference type="Proteomes" id="UP000676194"/>
    </source>
</evidence>
<feature type="region of interest" description="Disordered" evidence="1">
    <location>
        <begin position="349"/>
        <end position="374"/>
    </location>
</feature>
<feature type="domain" description="EF-hand" evidence="3">
    <location>
        <begin position="180"/>
        <end position="215"/>
    </location>
</feature>
<keyword evidence="2" id="KW-0472">Membrane</keyword>
<name>A0A8E6F046_9BACT</name>
<dbReference type="PROSITE" id="PS50222">
    <property type="entry name" value="EF_HAND_2"/>
    <property type="match status" value="2"/>
</dbReference>
<proteinExistence type="predicted"/>
<evidence type="ECO:0000256" key="1">
    <source>
        <dbReference type="SAM" id="MobiDB-lite"/>
    </source>
</evidence>
<feature type="transmembrane region" description="Helical" evidence="2">
    <location>
        <begin position="7"/>
        <end position="23"/>
    </location>
</feature>
<accession>A0A8E6F046</accession>
<dbReference type="InterPro" id="IPR011992">
    <property type="entry name" value="EF-hand-dom_pair"/>
</dbReference>
<feature type="domain" description="EF-hand" evidence="3">
    <location>
        <begin position="295"/>
        <end position="321"/>
    </location>
</feature>
<dbReference type="EMBL" id="CP074694">
    <property type="protein sequence ID" value="QVL34136.1"/>
    <property type="molecule type" value="Genomic_DNA"/>
</dbReference>
<protein>
    <recommendedName>
        <fullName evidence="3">EF-hand domain-containing protein</fullName>
    </recommendedName>
</protein>
<dbReference type="InterPro" id="IPR018247">
    <property type="entry name" value="EF_Hand_1_Ca_BS"/>
</dbReference>
<dbReference type="InterPro" id="IPR002048">
    <property type="entry name" value="EF_hand_dom"/>
</dbReference>
<dbReference type="GO" id="GO:0005509">
    <property type="term" value="F:calcium ion binding"/>
    <property type="evidence" value="ECO:0007669"/>
    <property type="project" value="InterPro"/>
</dbReference>
<reference evidence="4" key="1">
    <citation type="submission" date="2021-05" db="EMBL/GenBank/DDBJ databases">
        <title>Complete genome sequence of the cellulolytic planctomycete Telmatocola sphagniphila SP2T and characterization of the first cellulase from planctomycetes.</title>
        <authorList>
            <person name="Rakitin A.L."/>
            <person name="Beletsky A.V."/>
            <person name="Naumoff D.G."/>
            <person name="Kulichevskaya I.S."/>
            <person name="Mardanov A.V."/>
            <person name="Ravin N.V."/>
            <person name="Dedysh S.N."/>
        </authorList>
    </citation>
    <scope>NUCLEOTIDE SEQUENCE</scope>
    <source>
        <strain evidence="4">SP2T</strain>
    </source>
</reference>
<dbReference type="Gene3D" id="1.10.238.10">
    <property type="entry name" value="EF-hand"/>
    <property type="match status" value="2"/>
</dbReference>
<dbReference type="PROSITE" id="PS00018">
    <property type="entry name" value="EF_HAND_1"/>
    <property type="match status" value="3"/>
</dbReference>
<dbReference type="Proteomes" id="UP000676194">
    <property type="component" value="Chromosome"/>
</dbReference>
<evidence type="ECO:0000259" key="3">
    <source>
        <dbReference type="PROSITE" id="PS50222"/>
    </source>
</evidence>
<dbReference type="PANTHER" id="PTHR10827:SF85">
    <property type="entry name" value="CALCIUM-BINDING PROTEIN"/>
    <property type="match status" value="1"/>
</dbReference>
<gene>
    <name evidence="4" type="ORF">KIH39_09575</name>
</gene>
<dbReference type="KEGG" id="tsph:KIH39_09575"/>
<dbReference type="Pfam" id="PF13202">
    <property type="entry name" value="EF-hand_5"/>
    <property type="match status" value="2"/>
</dbReference>
<evidence type="ECO:0000313" key="4">
    <source>
        <dbReference type="EMBL" id="QVL34136.1"/>
    </source>
</evidence>
<keyword evidence="2" id="KW-0812">Transmembrane</keyword>
<sequence length="374" mass="42173">MAFSRTLVAPAMIGICVLGYFTFQQKGMPNVTNNHSNSSESPELIKIAHPVRSSETPSPLKITPEPRVAESELNRKPGVTELEPAQSERDKIIALLHKILPEGEVLPENEIDWFGLLSEGKQEWLRDKIDNPEILEVFDHVAEKLGPMRTRIRLNEFYAYSQKHLVLVPSTVSDPSPVTKLDSETEKLFHILDRNGDHLLSAEEMPKLLRVELKTWDADSDGKINPAEFHNYILDRLRKGEHRTDVEAEILRGAAAGDPNKTPQGLPGWFFQLDLDHDGQIGLYEWRSIWSALEFEQLDLNQDGFLTAEELLHYLHDPEHQGKALNELIHRKLTKPELHAIAVASRDWGLPPSQQSGRVGKGLKGADSGKSLLR</sequence>
<keyword evidence="5" id="KW-1185">Reference proteome</keyword>
<dbReference type="SUPFAM" id="SSF47473">
    <property type="entry name" value="EF-hand"/>
    <property type="match status" value="1"/>
</dbReference>
<dbReference type="AlphaFoldDB" id="A0A8E6F046"/>